<comment type="caution">
    <text evidence="1">The sequence shown here is derived from an EMBL/GenBank/DDBJ whole genome shotgun (WGS) entry which is preliminary data.</text>
</comment>
<proteinExistence type="predicted"/>
<dbReference type="Proteomes" id="UP001500353">
    <property type="component" value="Unassembled WGS sequence"/>
</dbReference>
<protein>
    <submittedName>
        <fullName evidence="1">Uncharacterized protein</fullName>
    </submittedName>
</protein>
<evidence type="ECO:0000313" key="2">
    <source>
        <dbReference type="Proteomes" id="UP001500353"/>
    </source>
</evidence>
<dbReference type="EMBL" id="BAABHX010000001">
    <property type="protein sequence ID" value="GAA5086818.1"/>
    <property type="molecule type" value="Genomic_DNA"/>
</dbReference>
<gene>
    <name evidence="1" type="ORF">GCM10023210_09050</name>
</gene>
<sequence>MPDIRIKSLINSALEIRNGLYVSPYNLCFNRPAIYKLIFLLHKNVFTFLHNLHDICHRFLNMCLISDLIE</sequence>
<reference evidence="2" key="1">
    <citation type="journal article" date="2019" name="Int. J. Syst. Evol. Microbiol.">
        <title>The Global Catalogue of Microorganisms (GCM) 10K type strain sequencing project: providing services to taxonomists for standard genome sequencing and annotation.</title>
        <authorList>
            <consortium name="The Broad Institute Genomics Platform"/>
            <consortium name="The Broad Institute Genome Sequencing Center for Infectious Disease"/>
            <person name="Wu L."/>
            <person name="Ma J."/>
        </authorList>
    </citation>
    <scope>NUCLEOTIDE SEQUENCE [LARGE SCALE GENOMIC DNA]</scope>
    <source>
        <strain evidence="2">JCM 18019</strain>
    </source>
</reference>
<evidence type="ECO:0000313" key="1">
    <source>
        <dbReference type="EMBL" id="GAA5086818.1"/>
    </source>
</evidence>
<name>A0ABP9LZR3_9FLAO</name>
<keyword evidence="2" id="KW-1185">Reference proteome</keyword>
<accession>A0ABP9LZR3</accession>
<organism evidence="1 2">
    <name type="scientific">Chryseobacterium ginsengisoli</name>
    <dbReference type="NCBI Taxonomy" id="363853"/>
    <lineage>
        <taxon>Bacteria</taxon>
        <taxon>Pseudomonadati</taxon>
        <taxon>Bacteroidota</taxon>
        <taxon>Flavobacteriia</taxon>
        <taxon>Flavobacteriales</taxon>
        <taxon>Weeksellaceae</taxon>
        <taxon>Chryseobacterium group</taxon>
        <taxon>Chryseobacterium</taxon>
    </lineage>
</organism>